<feature type="compositionally biased region" description="Low complexity" evidence="1">
    <location>
        <begin position="42"/>
        <end position="59"/>
    </location>
</feature>
<name>A0ABW5WGK9_9PSEU</name>
<dbReference type="InterPro" id="IPR024520">
    <property type="entry name" value="DUF3558"/>
</dbReference>
<feature type="region of interest" description="Disordered" evidence="1">
    <location>
        <begin position="25"/>
        <end position="61"/>
    </location>
</feature>
<accession>A0ABW5WGK9</accession>
<comment type="caution">
    <text evidence="2">The sequence shown here is derived from an EMBL/GenBank/DDBJ whole genome shotgun (WGS) entry which is preliminary data.</text>
</comment>
<dbReference type="PROSITE" id="PS51257">
    <property type="entry name" value="PROKAR_LIPOPROTEIN"/>
    <property type="match status" value="1"/>
</dbReference>
<protein>
    <submittedName>
        <fullName evidence="2">DUF3558 domain-containing protein</fullName>
    </submittedName>
</protein>
<reference evidence="3" key="1">
    <citation type="journal article" date="2019" name="Int. J. Syst. Evol. Microbiol.">
        <title>The Global Catalogue of Microorganisms (GCM) 10K type strain sequencing project: providing services to taxonomists for standard genome sequencing and annotation.</title>
        <authorList>
            <consortium name="The Broad Institute Genomics Platform"/>
            <consortium name="The Broad Institute Genome Sequencing Center for Infectious Disease"/>
            <person name="Wu L."/>
            <person name="Ma J."/>
        </authorList>
    </citation>
    <scope>NUCLEOTIDE SEQUENCE [LARGE SCALE GENOMIC DNA]</scope>
    <source>
        <strain evidence="3">IBRC-M 10906</strain>
    </source>
</reference>
<evidence type="ECO:0000313" key="2">
    <source>
        <dbReference type="EMBL" id="MFD2802884.1"/>
    </source>
</evidence>
<dbReference type="Pfam" id="PF12079">
    <property type="entry name" value="DUF3558"/>
    <property type="match status" value="1"/>
</dbReference>
<organism evidence="2 3">
    <name type="scientific">Prauserella oleivorans</name>
    <dbReference type="NCBI Taxonomy" id="1478153"/>
    <lineage>
        <taxon>Bacteria</taxon>
        <taxon>Bacillati</taxon>
        <taxon>Actinomycetota</taxon>
        <taxon>Actinomycetes</taxon>
        <taxon>Pseudonocardiales</taxon>
        <taxon>Pseudonocardiaceae</taxon>
        <taxon>Prauserella</taxon>
    </lineage>
</organism>
<keyword evidence="3" id="KW-1185">Reference proteome</keyword>
<evidence type="ECO:0000313" key="3">
    <source>
        <dbReference type="Proteomes" id="UP001597478"/>
    </source>
</evidence>
<dbReference type="RefSeq" id="WP_377395596.1">
    <property type="nucleotide sequence ID" value="NZ_JBHSAN010000054.1"/>
</dbReference>
<dbReference type="Proteomes" id="UP001597478">
    <property type="component" value="Unassembled WGS sequence"/>
</dbReference>
<feature type="compositionally biased region" description="Polar residues" evidence="1">
    <location>
        <begin position="25"/>
        <end position="41"/>
    </location>
</feature>
<sequence>MTVRRIVGGLSTTLVAVALLTACSDSEGGTPSPIGQPSTGESPASSSAAPSSSADPASDVPRVTEPLDISVVKQDPCAALPESIAAGLNLLPGVRDSIQQGPYCKYEYDDDSGSIVNVQYEEPFSNGLADVYARKEALGVFEPTTVSGYPAVYADRVDSRSEGVCQLLVGMSDTEVLTFYADLRPSTSDYPQGCAVAEKTAETVIENLKGGA</sequence>
<proteinExistence type="predicted"/>
<dbReference type="EMBL" id="JBHUOF010000049">
    <property type="protein sequence ID" value="MFD2802884.1"/>
    <property type="molecule type" value="Genomic_DNA"/>
</dbReference>
<gene>
    <name evidence="2" type="ORF">ACFS2C_26165</name>
</gene>
<evidence type="ECO:0000256" key="1">
    <source>
        <dbReference type="SAM" id="MobiDB-lite"/>
    </source>
</evidence>